<proteinExistence type="predicted"/>
<dbReference type="InterPro" id="IPR036390">
    <property type="entry name" value="WH_DNA-bd_sf"/>
</dbReference>
<organism evidence="1 2">
    <name type="scientific">Kosakonia quasisacchari</name>
    <dbReference type="NCBI Taxonomy" id="2529380"/>
    <lineage>
        <taxon>Bacteria</taxon>
        <taxon>Pseudomonadati</taxon>
        <taxon>Pseudomonadota</taxon>
        <taxon>Gammaproteobacteria</taxon>
        <taxon>Enterobacterales</taxon>
        <taxon>Enterobacteriaceae</taxon>
        <taxon>Kosakonia</taxon>
    </lineage>
</organism>
<dbReference type="AlphaFoldDB" id="A0A4R0GKX2"/>
<keyword evidence="2" id="KW-1185">Reference proteome</keyword>
<dbReference type="RefSeq" id="WP_131413796.1">
    <property type="nucleotide sequence ID" value="NZ_SJOP01000045.1"/>
</dbReference>
<comment type="caution">
    <text evidence="1">The sequence shown here is derived from an EMBL/GenBank/DDBJ whole genome shotgun (WGS) entry which is preliminary data.</text>
</comment>
<dbReference type="OrthoDB" id="6611998at2"/>
<accession>A0A4R0GKX2</accession>
<evidence type="ECO:0000313" key="2">
    <source>
        <dbReference type="Proteomes" id="UP000291793"/>
    </source>
</evidence>
<sequence>MSAFSEVLEYIQQNGECTTSEVCCGLEHLDLRVVQRTLERLASIGQLKRKPLGRFFLYYTDAPIAPSETGSPVELANKALDLEARGLRRRAATVWLEAFDCAKTPQARACFALRRAKCLSGMTRGVADGAGNRWNETCKGGSL</sequence>
<name>A0A4R0GKX2_9ENTR</name>
<dbReference type="Pfam" id="PF06069">
    <property type="entry name" value="PerC"/>
    <property type="match status" value="1"/>
</dbReference>
<protein>
    <submittedName>
        <fullName evidence="1">PerC family transcriptional regulator</fullName>
    </submittedName>
</protein>
<dbReference type="EMBL" id="SJOP01000045">
    <property type="protein sequence ID" value="TCB96071.1"/>
    <property type="molecule type" value="Genomic_DNA"/>
</dbReference>
<evidence type="ECO:0000313" key="1">
    <source>
        <dbReference type="EMBL" id="TCB96071.1"/>
    </source>
</evidence>
<dbReference type="SUPFAM" id="SSF46785">
    <property type="entry name" value="Winged helix' DNA-binding domain"/>
    <property type="match status" value="1"/>
</dbReference>
<dbReference type="InterPro" id="IPR024684">
    <property type="entry name" value="Tscrpt_act_PerC/SfV_Orf40"/>
</dbReference>
<gene>
    <name evidence="1" type="ORF">E0L21_24340</name>
</gene>
<reference evidence="1 2" key="1">
    <citation type="submission" date="2019-02" db="EMBL/GenBank/DDBJ databases">
        <title>The draft genome of Kosakonia quasisacchari strain WCHKQ120001.</title>
        <authorList>
            <person name="Wang C."/>
            <person name="Feng Y."/>
            <person name="Zong Z."/>
        </authorList>
    </citation>
    <scope>NUCLEOTIDE SEQUENCE [LARGE SCALE GENOMIC DNA]</scope>
    <source>
        <strain evidence="1 2">WCHKQ120001</strain>
    </source>
</reference>
<dbReference type="Proteomes" id="UP000291793">
    <property type="component" value="Unassembled WGS sequence"/>
</dbReference>